<organism evidence="2 3">
    <name type="scientific">Sulfurifustis variabilis</name>
    <dbReference type="NCBI Taxonomy" id="1675686"/>
    <lineage>
        <taxon>Bacteria</taxon>
        <taxon>Pseudomonadati</taxon>
        <taxon>Pseudomonadota</taxon>
        <taxon>Gammaproteobacteria</taxon>
        <taxon>Acidiferrobacterales</taxon>
        <taxon>Acidiferrobacteraceae</taxon>
        <taxon>Sulfurifustis</taxon>
    </lineage>
</organism>
<gene>
    <name evidence="2" type="ORF">SVA_0431</name>
</gene>
<dbReference type="EMBL" id="AP014936">
    <property type="protein sequence ID" value="BAU47013.1"/>
    <property type="molecule type" value="Genomic_DNA"/>
</dbReference>
<evidence type="ECO:0000313" key="2">
    <source>
        <dbReference type="EMBL" id="BAU47013.1"/>
    </source>
</evidence>
<keyword evidence="1" id="KW-0812">Transmembrane</keyword>
<dbReference type="KEGG" id="sva:SVA_0431"/>
<reference evidence="2 3" key="1">
    <citation type="submission" date="2015-08" db="EMBL/GenBank/DDBJ databases">
        <title>Complete genome sequence of Sulfurifustis variabilis.</title>
        <authorList>
            <person name="Miura A."/>
            <person name="Kojima H."/>
            <person name="Fukui M."/>
        </authorList>
    </citation>
    <scope>NUCLEOTIDE SEQUENCE [LARGE SCALE GENOMIC DNA]</scope>
    <source>
        <strain evidence="3">skN76</strain>
    </source>
</reference>
<feature type="transmembrane region" description="Helical" evidence="1">
    <location>
        <begin position="12"/>
        <end position="31"/>
    </location>
</feature>
<protein>
    <submittedName>
        <fullName evidence="2">Uncharacterized protein</fullName>
    </submittedName>
</protein>
<evidence type="ECO:0000313" key="3">
    <source>
        <dbReference type="Proteomes" id="UP000218899"/>
    </source>
</evidence>
<dbReference type="AlphaFoldDB" id="A0A1B4V0Y8"/>
<sequence length="129" mass="13056">MKRGRGFSLIELVIIIVVLSLGLVGLTALFGQTVGSVDTNDRIGVAAQAAQRCAEHVLARRRVDSAVGYAGVASGLCAALPAYAGFTATDSVVAYAGAGCPGGANCKQVTVTASDGSTSRSLHLLVVDY</sequence>
<keyword evidence="1" id="KW-1133">Transmembrane helix</keyword>
<name>A0A1B4V0Y8_9GAMM</name>
<proteinExistence type="predicted"/>
<dbReference type="InterPro" id="IPR012902">
    <property type="entry name" value="N_methyl_site"/>
</dbReference>
<keyword evidence="3" id="KW-1185">Reference proteome</keyword>
<dbReference type="RefSeq" id="WP_096458129.1">
    <property type="nucleotide sequence ID" value="NZ_AP014936.1"/>
</dbReference>
<evidence type="ECO:0000256" key="1">
    <source>
        <dbReference type="SAM" id="Phobius"/>
    </source>
</evidence>
<accession>A0A1B4V0Y8</accession>
<keyword evidence="1" id="KW-0472">Membrane</keyword>
<dbReference type="Proteomes" id="UP000218899">
    <property type="component" value="Chromosome"/>
</dbReference>
<dbReference type="Pfam" id="PF07963">
    <property type="entry name" value="N_methyl"/>
    <property type="match status" value="1"/>
</dbReference>